<dbReference type="STRING" id="1844972.A7K91_22015"/>
<dbReference type="PROSITE" id="PS01305">
    <property type="entry name" value="MOAA_NIFB_PQQE"/>
    <property type="match status" value="1"/>
</dbReference>
<dbReference type="PANTHER" id="PTHR11228:SF7">
    <property type="entry name" value="PQQA PEPTIDE CYCLASE"/>
    <property type="match status" value="1"/>
</dbReference>
<dbReference type="PROSITE" id="PS51918">
    <property type="entry name" value="RADICAL_SAM"/>
    <property type="match status" value="1"/>
</dbReference>
<dbReference type="SFLD" id="SFLDG01067">
    <property type="entry name" value="SPASM/twitch_domain_containing"/>
    <property type="match status" value="1"/>
</dbReference>
<dbReference type="GO" id="GO:0046872">
    <property type="term" value="F:metal ion binding"/>
    <property type="evidence" value="ECO:0007669"/>
    <property type="project" value="UniProtKB-KW"/>
</dbReference>
<dbReference type="SUPFAM" id="SSF102114">
    <property type="entry name" value="Radical SAM enzymes"/>
    <property type="match status" value="1"/>
</dbReference>
<keyword evidence="5" id="KW-0560">Oxidoreductase</keyword>
<dbReference type="InterPro" id="IPR007197">
    <property type="entry name" value="rSAM"/>
</dbReference>
<dbReference type="GO" id="GO:0051539">
    <property type="term" value="F:4 iron, 4 sulfur cluster binding"/>
    <property type="evidence" value="ECO:0007669"/>
    <property type="project" value="UniProtKB-KW"/>
</dbReference>
<evidence type="ECO:0000256" key="6">
    <source>
        <dbReference type="ARBA" id="ARBA00023004"/>
    </source>
</evidence>
<evidence type="ECO:0000256" key="3">
    <source>
        <dbReference type="ARBA" id="ARBA00022691"/>
    </source>
</evidence>
<comment type="cofactor">
    <cofactor evidence="1">
        <name>[4Fe-4S] cluster</name>
        <dbReference type="ChEBI" id="CHEBI:49883"/>
    </cofactor>
</comment>
<protein>
    <submittedName>
        <fullName evidence="9">Radical SAM protein</fullName>
    </submittedName>
</protein>
<evidence type="ECO:0000256" key="1">
    <source>
        <dbReference type="ARBA" id="ARBA00001966"/>
    </source>
</evidence>
<keyword evidence="6" id="KW-0408">Iron</keyword>
<evidence type="ECO:0000256" key="2">
    <source>
        <dbReference type="ARBA" id="ARBA00022485"/>
    </source>
</evidence>
<dbReference type="Proteomes" id="UP000092024">
    <property type="component" value="Unassembled WGS sequence"/>
</dbReference>
<evidence type="ECO:0000313" key="9">
    <source>
        <dbReference type="EMBL" id="OBR67679.1"/>
    </source>
</evidence>
<keyword evidence="4" id="KW-0479">Metal-binding</keyword>
<dbReference type="GO" id="GO:0016491">
    <property type="term" value="F:oxidoreductase activity"/>
    <property type="evidence" value="ECO:0007669"/>
    <property type="project" value="UniProtKB-KW"/>
</dbReference>
<dbReference type="SFLD" id="SFLDS00029">
    <property type="entry name" value="Radical_SAM"/>
    <property type="match status" value="1"/>
</dbReference>
<feature type="domain" description="Radical SAM core" evidence="8">
    <location>
        <begin position="14"/>
        <end position="227"/>
    </location>
</feature>
<sequence length="316" mass="35856">MALSPYKSLELEKPAEYQLEGLEIGVTSSCNFRCNYCCAYKRNDGESLAAPEIIRLLEELPDLKRVRLSGGEVTMQYADTLAVVAYCGSRGIQTQLNTNGSLLTPKRIGELEKAGLNAIHISFNYLTAESFAAYYQLPLRFYDRIQDNIRACSETGFHTVLETLLFKGTMNSLNEIHDRVYELGARIHEIQNSIVMPHTGWQGILEERELKEAIHGLIARRREGMSLFFTCIDRFAERLDFKEGPHVHLTHCIEGKTQLHLHGNGDIIISELCHPVVIGNVYRDLSLRTVYQNRPKPLSDFLNKLPCPAYDSLYSE</sequence>
<keyword evidence="7" id="KW-0411">Iron-sulfur</keyword>
<reference evidence="9 10" key="1">
    <citation type="submission" date="2016-05" db="EMBL/GenBank/DDBJ databases">
        <title>Paenibacillus oryzae. sp. nov., isolated from the rice root.</title>
        <authorList>
            <person name="Zhang J."/>
            <person name="Zhang X."/>
        </authorList>
    </citation>
    <scope>NUCLEOTIDE SEQUENCE [LARGE SCALE GENOMIC DNA]</scope>
    <source>
        <strain evidence="9 10">1DrF-4</strain>
    </source>
</reference>
<comment type="caution">
    <text evidence="9">The sequence shown here is derived from an EMBL/GenBank/DDBJ whole genome shotgun (WGS) entry which is preliminary data.</text>
</comment>
<keyword evidence="10" id="KW-1185">Reference proteome</keyword>
<dbReference type="InterPro" id="IPR013785">
    <property type="entry name" value="Aldolase_TIM"/>
</dbReference>
<accession>A0A1A5YQ02</accession>
<proteinExistence type="predicted"/>
<dbReference type="PANTHER" id="PTHR11228">
    <property type="entry name" value="RADICAL SAM DOMAIN PROTEIN"/>
    <property type="match status" value="1"/>
</dbReference>
<dbReference type="InterPro" id="IPR000385">
    <property type="entry name" value="MoaA_NifB_PqqE_Fe-S-bd_CS"/>
</dbReference>
<dbReference type="Pfam" id="PF04055">
    <property type="entry name" value="Radical_SAM"/>
    <property type="match status" value="1"/>
</dbReference>
<evidence type="ECO:0000259" key="8">
    <source>
        <dbReference type="PROSITE" id="PS51918"/>
    </source>
</evidence>
<dbReference type="EMBL" id="LYPA01000032">
    <property type="protein sequence ID" value="OBR67679.1"/>
    <property type="molecule type" value="Genomic_DNA"/>
</dbReference>
<keyword evidence="3" id="KW-0949">S-adenosyl-L-methionine</keyword>
<dbReference type="CDD" id="cd01335">
    <property type="entry name" value="Radical_SAM"/>
    <property type="match status" value="1"/>
</dbReference>
<dbReference type="AlphaFoldDB" id="A0A1A5YQ02"/>
<dbReference type="OrthoDB" id="9763993at2"/>
<evidence type="ECO:0000256" key="4">
    <source>
        <dbReference type="ARBA" id="ARBA00022723"/>
    </source>
</evidence>
<evidence type="ECO:0000313" key="10">
    <source>
        <dbReference type="Proteomes" id="UP000092024"/>
    </source>
</evidence>
<evidence type="ECO:0000256" key="5">
    <source>
        <dbReference type="ARBA" id="ARBA00023002"/>
    </source>
</evidence>
<keyword evidence="2" id="KW-0004">4Fe-4S</keyword>
<name>A0A1A5YQ02_9BACL</name>
<dbReference type="Gene3D" id="3.20.20.70">
    <property type="entry name" value="Aldolase class I"/>
    <property type="match status" value="1"/>
</dbReference>
<dbReference type="InterPro" id="IPR058240">
    <property type="entry name" value="rSAM_sf"/>
</dbReference>
<organism evidence="9 10">
    <name type="scientific">Paenibacillus oryzae</name>
    <dbReference type="NCBI Taxonomy" id="1844972"/>
    <lineage>
        <taxon>Bacteria</taxon>
        <taxon>Bacillati</taxon>
        <taxon>Bacillota</taxon>
        <taxon>Bacilli</taxon>
        <taxon>Bacillales</taxon>
        <taxon>Paenibacillaceae</taxon>
        <taxon>Paenibacillus</taxon>
    </lineage>
</organism>
<gene>
    <name evidence="9" type="ORF">A7K91_22015</name>
</gene>
<dbReference type="InterPro" id="IPR050377">
    <property type="entry name" value="Radical_SAM_PqqE_MftC-like"/>
</dbReference>
<evidence type="ECO:0000256" key="7">
    <source>
        <dbReference type="ARBA" id="ARBA00023014"/>
    </source>
</evidence>